<protein>
    <submittedName>
        <fullName evidence="3">Nonstructure protein</fullName>
    </submittedName>
</protein>
<dbReference type="EMBL" id="KC290943">
    <property type="protein sequence ID" value="AGC54618.1"/>
    <property type="molecule type" value="Genomic_RNA"/>
</dbReference>
<gene>
    <name evidence="3" type="primary">NSs</name>
</gene>
<dbReference type="InterPro" id="IPR053928">
    <property type="entry name" value="NS-S_N_bunyaviral"/>
</dbReference>
<dbReference type="Pfam" id="PF23017">
    <property type="entry name" value="WIV_2"/>
    <property type="match status" value="1"/>
</dbReference>
<accession>L7UVK3</accession>
<dbReference type="InterPro" id="IPR004915">
    <property type="entry name" value="NS-S_bunyaviral"/>
</dbReference>
<organism evidence="3">
    <name type="scientific">Hippeastrum chlorotic spot virus</name>
    <dbReference type="NCBI Taxonomy" id="2736661"/>
    <lineage>
        <taxon>Viruses</taxon>
        <taxon>Riboviria</taxon>
        <taxon>Orthornavirae</taxon>
        <taxon>Negarnaviricota</taxon>
        <taxon>Polyploviricotina</taxon>
        <taxon>Bunyaviricetes</taxon>
        <taxon>Elliovirales</taxon>
        <taxon>Tospoviridae</taxon>
        <taxon>Orthotospovirus</taxon>
        <taxon>Orthotospovirus hippeflavi</taxon>
    </lineage>
</organism>
<evidence type="ECO:0000313" key="3">
    <source>
        <dbReference type="EMBL" id="AGC54618.1"/>
    </source>
</evidence>
<evidence type="ECO:0000259" key="2">
    <source>
        <dbReference type="Pfam" id="PF23017"/>
    </source>
</evidence>
<evidence type="ECO:0000259" key="1">
    <source>
        <dbReference type="Pfam" id="PF03231"/>
    </source>
</evidence>
<name>L7UVK3_9VIRU</name>
<reference evidence="3" key="1">
    <citation type="journal article" date="2013" name="Virus Genes">
        <title>A new tospovirus causing chlorotic ringspot on Hippeastrum sp. in China.</title>
        <authorList>
            <person name="Dong J.H."/>
            <person name="Yin Y.Y."/>
            <person name="Fang Q."/>
            <person name="McBeath J.H."/>
            <person name="Zhang Z.K."/>
        </authorList>
    </citation>
    <scope>NUCLEOTIDE SEQUENCE</scope>
    <source>
        <strain evidence="3">ZDH-2007</strain>
    </source>
</reference>
<proteinExistence type="predicted"/>
<dbReference type="InterPro" id="IPR053929">
    <property type="entry name" value="NS-S_WIV_bunyaviral"/>
</dbReference>
<feature type="domain" description="Nonstructural protein NS-S WIV" evidence="2">
    <location>
        <begin position="348"/>
        <end position="432"/>
    </location>
</feature>
<sequence>MSTVKTTAVEFFSNYGLSCDSRSINDCYRVFSSRGETLMDVFMHSTIGIKSAFSITGLGESEDIKTHEAEIIDEHHNYNVFEKFGLDMNFCNHFLEITVKKPSVKNYETKFQMHNQIFEPSEQLISYGMGKITEKDFYNCSKISPEDIYPSDWFINEAKKKNFYMADISGFSMDWGFSVMGRTTSYWKENMEKTSLVSVKQKSAAFPSVPTNRVLSVSTIKAVEIVSKIACDKSTILSVRQDLRSDLRTQFRISLPGEYSDTSVARTYLLHQGSKGQYICIYARTTMDSPNERTTLIIKIFTQSKPGGFTTTLLPNDHSNCRKMVGASFGIVEQKMTDPNYNKIIAHELLSVHTNFALKISKVLQKPVIVYKVYEKELPPKRVEIDGRTFNYQEDIDGNIYFLSTTLAILPLSLSVLSYLDSASPPCWKESKGLGHFTVEEIQYI</sequence>
<feature type="domain" description="Nonstructural protein NS-S N-terminal bunyaviral" evidence="1">
    <location>
        <begin position="1"/>
        <end position="347"/>
    </location>
</feature>
<dbReference type="Pfam" id="PF03231">
    <property type="entry name" value="Tospov_NS-S_N"/>
    <property type="match status" value="1"/>
</dbReference>
<dbReference type="PIRSF" id="PIRSF003958">
    <property type="entry name" value="NS-S_TospoV"/>
    <property type="match status" value="1"/>
</dbReference>